<proteinExistence type="predicted"/>
<dbReference type="Proteomes" id="UP000188947">
    <property type="component" value="Unassembled WGS sequence"/>
</dbReference>
<keyword evidence="2" id="KW-1185">Reference proteome</keyword>
<gene>
    <name evidence="1" type="ORF">BMF97_16020</name>
</gene>
<accession>A0A1V3TVJ6</accession>
<dbReference type="OrthoDB" id="1122197at2"/>
<evidence type="ECO:0000313" key="2">
    <source>
        <dbReference type="Proteomes" id="UP000188947"/>
    </source>
</evidence>
<evidence type="ECO:0008006" key="3">
    <source>
        <dbReference type="Google" id="ProtNLM"/>
    </source>
</evidence>
<dbReference type="RefSeq" id="WP_069215070.1">
    <property type="nucleotide sequence ID" value="NZ_CP016378.1"/>
</dbReference>
<dbReference type="PROSITE" id="PS51257">
    <property type="entry name" value="PROKAR_LIPOPROTEIN"/>
    <property type="match status" value="1"/>
</dbReference>
<protein>
    <recommendedName>
        <fullName evidence="3">MlpB protein</fullName>
    </recommendedName>
</protein>
<dbReference type="eggNOG" id="COG3350">
    <property type="taxonomic scope" value="Bacteria"/>
</dbReference>
<name>A0A1V3TVJ6_ELIME</name>
<comment type="caution">
    <text evidence="1">The sequence shown here is derived from an EMBL/GenBank/DDBJ whole genome shotgun (WGS) entry which is preliminary data.</text>
</comment>
<dbReference type="AlphaFoldDB" id="A0A1V3TVJ6"/>
<dbReference type="STRING" id="238.BBD35_06615"/>
<reference evidence="1 2" key="1">
    <citation type="submission" date="2016-11" db="EMBL/GenBank/DDBJ databases">
        <title>Genome sequence and comparative genomic analysis of clinical strain Elizabethkingia meningoseptica 61421 PRCM.</title>
        <authorList>
            <person name="Wang M."/>
            <person name="Hu S."/>
            <person name="Cao L."/>
            <person name="Jiang T."/>
            <person name="Zhou Y."/>
            <person name="Ming D."/>
        </authorList>
    </citation>
    <scope>NUCLEOTIDE SEQUENCE [LARGE SCALE GENOMIC DNA]</scope>
    <source>
        <strain evidence="1 2">61421 PRCM</strain>
    </source>
</reference>
<sequence>MKYIIAIAATIITLISCNNSKPQNENQENISMQDTPVHSAPSNMKFAKGDIVPTDEVCMVNNEYMAKKQLKVDFENKVYYGCCEMCKERIPKDASVRFATDPVSQKQIDKSSAIIAITGNNGEVSYFENKSTYSDFLKTLKN</sequence>
<organism evidence="1 2">
    <name type="scientific">Elizabethkingia meningoseptica</name>
    <name type="common">Chryseobacterium meningosepticum</name>
    <dbReference type="NCBI Taxonomy" id="238"/>
    <lineage>
        <taxon>Bacteria</taxon>
        <taxon>Pseudomonadati</taxon>
        <taxon>Bacteroidota</taxon>
        <taxon>Flavobacteriia</taxon>
        <taxon>Flavobacteriales</taxon>
        <taxon>Weeksellaceae</taxon>
        <taxon>Elizabethkingia</taxon>
    </lineage>
</organism>
<dbReference type="EMBL" id="MPOG01000019">
    <property type="protein sequence ID" value="OOH92991.1"/>
    <property type="molecule type" value="Genomic_DNA"/>
</dbReference>
<evidence type="ECO:0000313" key="1">
    <source>
        <dbReference type="EMBL" id="OOH92991.1"/>
    </source>
</evidence>